<dbReference type="EMBL" id="CP144692">
    <property type="protein sequence ID" value="WVY98697.1"/>
    <property type="molecule type" value="Genomic_DNA"/>
</dbReference>
<evidence type="ECO:0000313" key="1">
    <source>
        <dbReference type="EMBL" id="WVY98697.1"/>
    </source>
</evidence>
<protein>
    <submittedName>
        <fullName evidence="1">Uncharacterized protein</fullName>
    </submittedName>
</protein>
<keyword evidence="2" id="KW-1185">Reference proteome</keyword>
<sequence length="108" mass="12021">MTVSVQYTRRNSYILYANSINYRSCYFVAYSNIVELKGHRQLVLTITTSGSCVIACPLTILIGNMFPSLSIVFTRVSSPSSHICATSRPAFTKPPGLLRRSSMYECTP</sequence>
<accession>A0AAQ3RMS5</accession>
<dbReference type="Proteomes" id="UP001374535">
    <property type="component" value="Chromosome 9"/>
</dbReference>
<reference evidence="1 2" key="1">
    <citation type="journal article" date="2023" name="Life. Sci Alliance">
        <title>Evolutionary insights into 3D genome organization and epigenetic landscape of Vigna mungo.</title>
        <authorList>
            <person name="Junaid A."/>
            <person name="Singh B."/>
            <person name="Bhatia S."/>
        </authorList>
    </citation>
    <scope>NUCLEOTIDE SEQUENCE [LARGE SCALE GENOMIC DNA]</scope>
    <source>
        <strain evidence="1">Urdbean</strain>
    </source>
</reference>
<evidence type="ECO:0000313" key="2">
    <source>
        <dbReference type="Proteomes" id="UP001374535"/>
    </source>
</evidence>
<organism evidence="1 2">
    <name type="scientific">Vigna mungo</name>
    <name type="common">Black gram</name>
    <name type="synonym">Phaseolus mungo</name>
    <dbReference type="NCBI Taxonomy" id="3915"/>
    <lineage>
        <taxon>Eukaryota</taxon>
        <taxon>Viridiplantae</taxon>
        <taxon>Streptophyta</taxon>
        <taxon>Embryophyta</taxon>
        <taxon>Tracheophyta</taxon>
        <taxon>Spermatophyta</taxon>
        <taxon>Magnoliopsida</taxon>
        <taxon>eudicotyledons</taxon>
        <taxon>Gunneridae</taxon>
        <taxon>Pentapetalae</taxon>
        <taxon>rosids</taxon>
        <taxon>fabids</taxon>
        <taxon>Fabales</taxon>
        <taxon>Fabaceae</taxon>
        <taxon>Papilionoideae</taxon>
        <taxon>50 kb inversion clade</taxon>
        <taxon>NPAAA clade</taxon>
        <taxon>indigoferoid/millettioid clade</taxon>
        <taxon>Phaseoleae</taxon>
        <taxon>Vigna</taxon>
    </lineage>
</organism>
<dbReference type="AlphaFoldDB" id="A0AAQ3RMS5"/>
<gene>
    <name evidence="1" type="ORF">V8G54_030848</name>
</gene>
<proteinExistence type="predicted"/>
<name>A0AAQ3RMS5_VIGMU</name>